<dbReference type="GeneTree" id="ENSGT00940000155572"/>
<comment type="similarity">
    <text evidence="1">Belongs to the TPD52 family.</text>
</comment>
<evidence type="ECO:0000256" key="1">
    <source>
        <dbReference type="ARBA" id="ARBA00005702"/>
    </source>
</evidence>
<dbReference type="PANTHER" id="PTHR19307">
    <property type="entry name" value="TUMOR PROTEIN D52"/>
    <property type="match status" value="1"/>
</dbReference>
<keyword evidence="3" id="KW-0472">Membrane</keyword>
<dbReference type="GO" id="GO:0005737">
    <property type="term" value="C:cytoplasm"/>
    <property type="evidence" value="ECO:0007669"/>
    <property type="project" value="TreeGrafter"/>
</dbReference>
<keyword evidence="2" id="KW-0175">Coiled coil</keyword>
<reference evidence="4" key="1">
    <citation type="submission" date="2023-09" db="UniProtKB">
        <authorList>
            <consortium name="Ensembl"/>
        </authorList>
    </citation>
    <scope>IDENTIFICATION</scope>
</reference>
<protein>
    <submittedName>
        <fullName evidence="4">Tpd52 like 2a</fullName>
    </submittedName>
</protein>
<dbReference type="STRING" id="144197.ENSSPAP00000019804"/>
<keyword evidence="3" id="KW-0812">Transmembrane</keyword>
<accession>A0A3B5APV5</accession>
<evidence type="ECO:0000256" key="3">
    <source>
        <dbReference type="SAM" id="Phobius"/>
    </source>
</evidence>
<dbReference type="Pfam" id="PF04201">
    <property type="entry name" value="TPD52"/>
    <property type="match status" value="1"/>
</dbReference>
<dbReference type="Ensembl" id="ENSSPAT00000020102.1">
    <property type="protein sequence ID" value="ENSSPAP00000019804.1"/>
    <property type="gene ID" value="ENSSPAG00000014930.1"/>
</dbReference>
<keyword evidence="3" id="KW-1133">Transmembrane helix</keyword>
<name>A0A3B5APV5_9TELE</name>
<evidence type="ECO:0000313" key="4">
    <source>
        <dbReference type="Ensembl" id="ENSSPAP00000019804.1"/>
    </source>
</evidence>
<dbReference type="PANTHER" id="PTHR19307:SF13">
    <property type="entry name" value="TUMOR PROTEIN D54"/>
    <property type="match status" value="1"/>
</dbReference>
<dbReference type="InterPro" id="IPR007327">
    <property type="entry name" value="TPD52"/>
</dbReference>
<proteinExistence type="inferred from homology"/>
<evidence type="ECO:0000256" key="2">
    <source>
        <dbReference type="ARBA" id="ARBA00023054"/>
    </source>
</evidence>
<feature type="transmembrane region" description="Helical" evidence="3">
    <location>
        <begin position="151"/>
        <end position="168"/>
    </location>
</feature>
<dbReference type="AlphaFoldDB" id="A0A3B5APV5"/>
<organism evidence="4">
    <name type="scientific">Stegastes partitus</name>
    <name type="common">bicolor damselfish</name>
    <dbReference type="NCBI Taxonomy" id="144197"/>
    <lineage>
        <taxon>Eukaryota</taxon>
        <taxon>Metazoa</taxon>
        <taxon>Chordata</taxon>
        <taxon>Craniata</taxon>
        <taxon>Vertebrata</taxon>
        <taxon>Euteleostomi</taxon>
        <taxon>Actinopterygii</taxon>
        <taxon>Neopterygii</taxon>
        <taxon>Teleostei</taxon>
        <taxon>Neoteleostei</taxon>
        <taxon>Acanthomorphata</taxon>
        <taxon>Ovalentaria</taxon>
        <taxon>Pomacentridae</taxon>
        <taxon>Stegastes</taxon>
    </lineage>
</organism>
<sequence length="178" mass="19691">FSGTTSSIHFSSRITENGCSPTGLSLEDEDNLRFELSKVDDEIQTLRQVLFAKEKYAADIRRQLGMSPLSNIKQNLSKGWQEVQTSAPYLTASATLDDISHSNVYMRTRDGLSHAGHVTSAALSGMGVALTRRLAEMRLTASVISEDNKCSVVVVFFFVCFFYNVLILNDHSIAEEGF</sequence>